<dbReference type="GO" id="GO:0006015">
    <property type="term" value="P:5-phosphoribose 1-diphosphate biosynthetic process"/>
    <property type="evidence" value="ECO:0007669"/>
    <property type="project" value="TreeGrafter"/>
</dbReference>
<dbReference type="GO" id="GO:0004749">
    <property type="term" value="F:ribose phosphate diphosphokinase activity"/>
    <property type="evidence" value="ECO:0007669"/>
    <property type="project" value="UniProtKB-EC"/>
</dbReference>
<sequence length="301" mass="33286">MSSLVVLSNEKGFNLARRTAYLLNAEFAVVEQKTFPDGELYIRIPLDVRGKTVVPVWSIKEEINNDLISLMLVLDTLWDLGAKKVISVVPYMPYARQDSRFKDGEALSIVTIAKLLRAVHSDYVVTVDMHLHRIGDPRFVFGEKIINVSGVDAIADYIKNRHPQLGGKAIVVGPDEESEQWASRLGMLLGLKWVVLEKERYSAEEVEVKLRESMPREAEKAIIIDDIISTGGTIESTVNLIRKLGLNEIYVYCTHPVLSASGLYKIASLGLADYACTNTLPSPISTIDVSGVLASSIKNLA</sequence>
<evidence type="ECO:0000256" key="7">
    <source>
        <dbReference type="ARBA" id="ARBA00049535"/>
    </source>
</evidence>
<dbReference type="InterPro" id="IPR000836">
    <property type="entry name" value="PRTase_dom"/>
</dbReference>
<dbReference type="EC" id="2.7.6.1" evidence="1"/>
<dbReference type="PANTHER" id="PTHR10210:SF32">
    <property type="entry name" value="RIBOSE-PHOSPHATE PYROPHOSPHOKINASE 2"/>
    <property type="match status" value="1"/>
</dbReference>
<evidence type="ECO:0000256" key="4">
    <source>
        <dbReference type="ARBA" id="ARBA00022741"/>
    </source>
</evidence>
<dbReference type="AlphaFoldDB" id="A0A7C1I865"/>
<dbReference type="Pfam" id="PF00156">
    <property type="entry name" value="Pribosyltran"/>
    <property type="match status" value="1"/>
</dbReference>
<keyword evidence="3 8" id="KW-0545">Nucleotide biosynthesis</keyword>
<comment type="similarity">
    <text evidence="8">Belongs to the ribose-phosphate pyrophosphokinase family.</text>
</comment>
<feature type="domain" description="Phosphoribosyltransferase" evidence="9">
    <location>
        <begin position="151"/>
        <end position="255"/>
    </location>
</feature>
<dbReference type="SMART" id="SM01400">
    <property type="entry name" value="Pribosyltran_N"/>
    <property type="match status" value="1"/>
</dbReference>
<evidence type="ECO:0000256" key="1">
    <source>
        <dbReference type="ARBA" id="ARBA00013247"/>
    </source>
</evidence>
<dbReference type="Pfam" id="PF13793">
    <property type="entry name" value="Pribosyltran_N"/>
    <property type="match status" value="1"/>
</dbReference>
<keyword evidence="4" id="KW-0547">Nucleotide-binding</keyword>
<accession>A0A7C1I865</accession>
<dbReference type="InterPro" id="IPR029099">
    <property type="entry name" value="Pribosyltran_N"/>
</dbReference>
<dbReference type="GO" id="GO:0005524">
    <property type="term" value="F:ATP binding"/>
    <property type="evidence" value="ECO:0007669"/>
    <property type="project" value="UniProtKB-KW"/>
</dbReference>
<gene>
    <name evidence="11" type="primary">prs</name>
    <name evidence="11" type="ORF">ENO04_06330</name>
</gene>
<dbReference type="GO" id="GO:0006164">
    <property type="term" value="P:purine nucleotide biosynthetic process"/>
    <property type="evidence" value="ECO:0007669"/>
    <property type="project" value="TreeGrafter"/>
</dbReference>
<comment type="catalytic activity">
    <reaction evidence="7">
        <text>D-ribose 5-phosphate + ATP = 5-phospho-alpha-D-ribose 1-diphosphate + AMP + H(+)</text>
        <dbReference type="Rhea" id="RHEA:15609"/>
        <dbReference type="ChEBI" id="CHEBI:15378"/>
        <dbReference type="ChEBI" id="CHEBI:30616"/>
        <dbReference type="ChEBI" id="CHEBI:58017"/>
        <dbReference type="ChEBI" id="CHEBI:78346"/>
        <dbReference type="ChEBI" id="CHEBI:456215"/>
        <dbReference type="EC" id="2.7.6.1"/>
    </reaction>
</comment>
<evidence type="ECO:0000259" key="9">
    <source>
        <dbReference type="Pfam" id="PF00156"/>
    </source>
</evidence>
<name>A0A7C1I865_9CREN</name>
<dbReference type="InterPro" id="IPR005946">
    <property type="entry name" value="Rib-P_diPkinase"/>
</dbReference>
<dbReference type="GO" id="GO:0005737">
    <property type="term" value="C:cytoplasm"/>
    <property type="evidence" value="ECO:0007669"/>
    <property type="project" value="TreeGrafter"/>
</dbReference>
<feature type="domain" description="Ribose-phosphate pyrophosphokinase N-terminal" evidence="10">
    <location>
        <begin position="5"/>
        <end position="118"/>
    </location>
</feature>
<keyword evidence="6" id="KW-0067">ATP-binding</keyword>
<evidence type="ECO:0000313" key="11">
    <source>
        <dbReference type="EMBL" id="HDS11209.1"/>
    </source>
</evidence>
<evidence type="ECO:0000259" key="10">
    <source>
        <dbReference type="Pfam" id="PF13793"/>
    </source>
</evidence>
<dbReference type="GO" id="GO:0002189">
    <property type="term" value="C:ribose phosphate diphosphokinase complex"/>
    <property type="evidence" value="ECO:0007669"/>
    <property type="project" value="TreeGrafter"/>
</dbReference>
<evidence type="ECO:0000256" key="3">
    <source>
        <dbReference type="ARBA" id="ARBA00022727"/>
    </source>
</evidence>
<reference evidence="11" key="1">
    <citation type="journal article" date="2020" name="mSystems">
        <title>Genome- and Community-Level Interaction Insights into Carbon Utilization and Element Cycling Functions of Hydrothermarchaeota in Hydrothermal Sediment.</title>
        <authorList>
            <person name="Zhou Z."/>
            <person name="Liu Y."/>
            <person name="Xu W."/>
            <person name="Pan J."/>
            <person name="Luo Z.H."/>
            <person name="Li M."/>
        </authorList>
    </citation>
    <scope>NUCLEOTIDE SEQUENCE [LARGE SCALE GENOMIC DNA]</scope>
    <source>
        <strain evidence="11">SpSt-123</strain>
    </source>
</reference>
<protein>
    <recommendedName>
        <fullName evidence="1">ribose-phosphate diphosphokinase</fullName>
        <ecNumber evidence="1">2.7.6.1</ecNumber>
    </recommendedName>
</protein>
<organism evidence="11">
    <name type="scientific">Fervidicoccus fontis</name>
    <dbReference type="NCBI Taxonomy" id="683846"/>
    <lineage>
        <taxon>Archaea</taxon>
        <taxon>Thermoproteota</taxon>
        <taxon>Thermoprotei</taxon>
        <taxon>Fervidicoccales</taxon>
        <taxon>Fervidicoccaceae</taxon>
        <taxon>Fervidicoccus</taxon>
    </lineage>
</organism>
<dbReference type="FunFam" id="3.40.50.2020:FF:000014">
    <property type="entry name" value="Ribose-phosphate pyrophosphokinase 1"/>
    <property type="match status" value="1"/>
</dbReference>
<keyword evidence="2 11" id="KW-0808">Transferase</keyword>
<dbReference type="GO" id="GO:0000287">
    <property type="term" value="F:magnesium ion binding"/>
    <property type="evidence" value="ECO:0007669"/>
    <property type="project" value="InterPro"/>
</dbReference>
<comment type="caution">
    <text evidence="11">The sequence shown here is derived from an EMBL/GenBank/DDBJ whole genome shotgun (WGS) entry which is preliminary data.</text>
</comment>
<evidence type="ECO:0000256" key="5">
    <source>
        <dbReference type="ARBA" id="ARBA00022777"/>
    </source>
</evidence>
<dbReference type="CDD" id="cd06223">
    <property type="entry name" value="PRTases_typeI"/>
    <property type="match status" value="1"/>
</dbReference>
<dbReference type="InterPro" id="IPR029057">
    <property type="entry name" value="PRTase-like"/>
</dbReference>
<dbReference type="GO" id="GO:0016301">
    <property type="term" value="F:kinase activity"/>
    <property type="evidence" value="ECO:0007669"/>
    <property type="project" value="UniProtKB-KW"/>
</dbReference>
<dbReference type="Gene3D" id="3.40.50.2020">
    <property type="match status" value="2"/>
</dbReference>
<dbReference type="SUPFAM" id="SSF53271">
    <property type="entry name" value="PRTase-like"/>
    <property type="match status" value="2"/>
</dbReference>
<dbReference type="EMBL" id="DSDY01000189">
    <property type="protein sequence ID" value="HDS11209.1"/>
    <property type="molecule type" value="Genomic_DNA"/>
</dbReference>
<evidence type="ECO:0000256" key="6">
    <source>
        <dbReference type="ARBA" id="ARBA00022840"/>
    </source>
</evidence>
<evidence type="ECO:0000256" key="2">
    <source>
        <dbReference type="ARBA" id="ARBA00022679"/>
    </source>
</evidence>
<dbReference type="NCBIfam" id="TIGR01251">
    <property type="entry name" value="ribP_PPkin"/>
    <property type="match status" value="1"/>
</dbReference>
<keyword evidence="5 11" id="KW-0418">Kinase</keyword>
<dbReference type="PANTHER" id="PTHR10210">
    <property type="entry name" value="RIBOSE-PHOSPHATE DIPHOSPHOKINASE FAMILY MEMBER"/>
    <property type="match status" value="1"/>
</dbReference>
<proteinExistence type="inferred from homology"/>
<evidence type="ECO:0000256" key="8">
    <source>
        <dbReference type="RuleBase" id="RU004324"/>
    </source>
</evidence>